<evidence type="ECO:0000313" key="3">
    <source>
        <dbReference type="Proteomes" id="UP000055702"/>
    </source>
</evidence>
<evidence type="ECO:0000256" key="1">
    <source>
        <dbReference type="ARBA" id="ARBA00005996"/>
    </source>
</evidence>
<dbReference type="Pfam" id="PF02635">
    <property type="entry name" value="DsrE"/>
    <property type="match status" value="1"/>
</dbReference>
<organism evidence="2">
    <name type="scientific">Shewanella frigidimarina</name>
    <dbReference type="NCBI Taxonomy" id="56812"/>
    <lineage>
        <taxon>Bacteria</taxon>
        <taxon>Pseudomonadati</taxon>
        <taxon>Pseudomonadota</taxon>
        <taxon>Gammaproteobacteria</taxon>
        <taxon>Alteromonadales</taxon>
        <taxon>Shewanellaceae</taxon>
        <taxon>Shewanella</taxon>
    </lineage>
</organism>
<dbReference type="PANTHER" id="PTHR38780">
    <property type="entry name" value="PROTEIN TUSC"/>
    <property type="match status" value="1"/>
</dbReference>
<name>A0A119CZ50_SHEFR</name>
<dbReference type="Proteomes" id="UP000055702">
    <property type="component" value="Unassembled WGS sequence"/>
</dbReference>
<sequence>MKSLAIMFRHAPLGTTSTREGLDFAMLSASFEQQVSIIFTNEAVLHLLAGQTPEQAGSKDYVSAFKALSLYDIDTVLVCAESMHALGLQPNDLSITATVATPEVISQTLQAADEVLVF</sequence>
<dbReference type="EMBL" id="LRDC01000033">
    <property type="protein sequence ID" value="KVX00819.1"/>
    <property type="molecule type" value="Genomic_DNA"/>
</dbReference>
<evidence type="ECO:0000313" key="2">
    <source>
        <dbReference type="EMBL" id="KVX00819.1"/>
    </source>
</evidence>
<gene>
    <name evidence="2" type="ORF">AWJ07_19515</name>
</gene>
<dbReference type="SUPFAM" id="SSF75169">
    <property type="entry name" value="DsrEFH-like"/>
    <property type="match status" value="1"/>
</dbReference>
<dbReference type="AlphaFoldDB" id="A0A119CZ50"/>
<dbReference type="InterPro" id="IPR003787">
    <property type="entry name" value="Sulphur_relay_DsrE/F-like"/>
</dbReference>
<dbReference type="PANTHER" id="PTHR38780:SF1">
    <property type="entry name" value="PROTEIN TUSC"/>
    <property type="match status" value="1"/>
</dbReference>
<dbReference type="InterPro" id="IPR027396">
    <property type="entry name" value="DsrEFH-like"/>
</dbReference>
<comment type="similarity">
    <text evidence="1">Belongs to the DsrF/TusC family.</text>
</comment>
<dbReference type="RefSeq" id="WP_059746697.1">
    <property type="nucleotide sequence ID" value="NZ_LRDC01000033.1"/>
</dbReference>
<protein>
    <submittedName>
        <fullName evidence="2">Sulfur relay protein TusC/DsrF</fullName>
    </submittedName>
</protein>
<reference evidence="2 3" key="1">
    <citation type="submission" date="2016-01" db="EMBL/GenBank/DDBJ databases">
        <title>Draft genome of the antarctic isolate Shewanella frigidimarina Ag06-30.</title>
        <authorList>
            <person name="Parmeciano Di Noto G."/>
            <person name="Vazquez S."/>
            <person name="Mac Cormack W."/>
            <person name="Iriarte A."/>
            <person name="Quiroga C."/>
        </authorList>
    </citation>
    <scope>NUCLEOTIDE SEQUENCE [LARGE SCALE GENOMIC DNA]</scope>
    <source>
        <strain evidence="2 3">Ag06-30</strain>
    </source>
</reference>
<accession>A0A119CZ50</accession>
<dbReference type="Gene3D" id="3.40.1260.10">
    <property type="entry name" value="DsrEFH-like"/>
    <property type="match status" value="1"/>
</dbReference>
<dbReference type="NCBIfam" id="TIGR03010">
    <property type="entry name" value="sulf_tusC_dsrF"/>
    <property type="match status" value="1"/>
</dbReference>
<proteinExistence type="inferred from homology"/>
<dbReference type="NCBIfam" id="NF001238">
    <property type="entry name" value="PRK00211.1"/>
    <property type="match status" value="1"/>
</dbReference>
<comment type="caution">
    <text evidence="2">The sequence shown here is derived from an EMBL/GenBank/DDBJ whole genome shotgun (WGS) entry which is preliminary data.</text>
</comment>
<dbReference type="InterPro" id="IPR017462">
    <property type="entry name" value="Sulphur_relay_TusC/DsrF"/>
</dbReference>